<sequence length="244" mass="26285">MAGQRSPKPPAPAITISTNRVSQPSSSSSASGSSSSSSSSHRRFVGVRQRPSGRWVAEIKDSAQRVRLWLGTFDTAEAAARAYDDAARTLRGTNARTNFNPPLFNPNVAPDCNRFSFSPSKARLSKRLHSRTSSEANSSETRVSDQLTFASVFRCRNNEYSFLSGTSAEKVVVQPSFVVPPSAEELQVGWSSSELSGAYSPHGIGFRGFEISECTNGSKRFKVASSVVVPPTFSALAHEPFGES</sequence>
<dbReference type="InterPro" id="IPR001471">
    <property type="entry name" value="AP2/ERF_dom"/>
</dbReference>
<evidence type="ECO:0000256" key="1">
    <source>
        <dbReference type="ARBA" id="ARBA00004123"/>
    </source>
</evidence>
<dbReference type="InterPro" id="IPR016177">
    <property type="entry name" value="DNA-bd_dom_sf"/>
</dbReference>
<dbReference type="PROSITE" id="PS51032">
    <property type="entry name" value="AP2_ERF"/>
    <property type="match status" value="1"/>
</dbReference>
<name>A0A199VQ51_ANACO</name>
<keyword evidence="4" id="KW-0804">Transcription</keyword>
<dbReference type="PRINTS" id="PR00367">
    <property type="entry name" value="ETHRSPELEMNT"/>
</dbReference>
<dbReference type="InterPro" id="IPR036955">
    <property type="entry name" value="AP2/ERF_dom_sf"/>
</dbReference>
<dbReference type="Proteomes" id="UP000092600">
    <property type="component" value="Unassembled WGS sequence"/>
</dbReference>
<dbReference type="PANTHER" id="PTHR31194">
    <property type="entry name" value="SHN SHINE , DNA BINDING / TRANSCRIPTION FACTOR"/>
    <property type="match status" value="1"/>
</dbReference>
<evidence type="ECO:0000256" key="3">
    <source>
        <dbReference type="ARBA" id="ARBA00023125"/>
    </source>
</evidence>
<comment type="subcellular location">
    <subcellularLocation>
        <location evidence="1">Nucleus</location>
    </subcellularLocation>
</comment>
<reference evidence="9 10" key="1">
    <citation type="journal article" date="2016" name="DNA Res.">
        <title>The draft genome of MD-2 pineapple using hybrid error correction of long reads.</title>
        <authorList>
            <person name="Redwan R.M."/>
            <person name="Saidin A."/>
            <person name="Kumar S.V."/>
        </authorList>
    </citation>
    <scope>NUCLEOTIDE SEQUENCE [LARGE SCALE GENOMIC DNA]</scope>
    <source>
        <strain evidence="10">cv. MD2</strain>
        <tissue evidence="9">Leaf</tissue>
    </source>
</reference>
<keyword evidence="2" id="KW-0805">Transcription regulation</keyword>
<dbReference type="GO" id="GO:0005634">
    <property type="term" value="C:nucleus"/>
    <property type="evidence" value="ECO:0007669"/>
    <property type="project" value="UniProtKB-SubCell"/>
</dbReference>
<accession>A0A199VQ51</accession>
<dbReference type="SMART" id="SM00380">
    <property type="entry name" value="AP2"/>
    <property type="match status" value="1"/>
</dbReference>
<feature type="region of interest" description="Disordered" evidence="7">
    <location>
        <begin position="1"/>
        <end position="51"/>
    </location>
</feature>
<evidence type="ECO:0000313" key="10">
    <source>
        <dbReference type="Proteomes" id="UP000092600"/>
    </source>
</evidence>
<evidence type="ECO:0000259" key="8">
    <source>
        <dbReference type="PROSITE" id="PS51032"/>
    </source>
</evidence>
<dbReference type="FunFam" id="3.30.730.10:FF:000005">
    <property type="entry name" value="ethylene-responsive transcription factor RAP2-11"/>
    <property type="match status" value="1"/>
</dbReference>
<dbReference type="Gene3D" id="3.30.730.10">
    <property type="entry name" value="AP2/ERF domain"/>
    <property type="match status" value="1"/>
</dbReference>
<dbReference type="AlphaFoldDB" id="A0A199VQ51"/>
<dbReference type="GO" id="GO:0003677">
    <property type="term" value="F:DNA binding"/>
    <property type="evidence" value="ECO:0007669"/>
    <property type="project" value="UniProtKB-KW"/>
</dbReference>
<proteinExistence type="inferred from homology"/>
<dbReference type="SUPFAM" id="SSF54171">
    <property type="entry name" value="DNA-binding domain"/>
    <property type="match status" value="1"/>
</dbReference>
<dbReference type="EMBL" id="LSRQ01001110">
    <property type="protein sequence ID" value="OAY79317.1"/>
    <property type="molecule type" value="Genomic_DNA"/>
</dbReference>
<feature type="domain" description="AP2/ERF" evidence="8">
    <location>
        <begin position="43"/>
        <end position="100"/>
    </location>
</feature>
<keyword evidence="5" id="KW-0539">Nucleus</keyword>
<evidence type="ECO:0000256" key="2">
    <source>
        <dbReference type="ARBA" id="ARBA00023015"/>
    </source>
</evidence>
<dbReference type="PANTHER" id="PTHR31194:SF189">
    <property type="entry name" value="AP2_ERF DOMAIN-CONTAINING PROTEIN"/>
    <property type="match status" value="1"/>
</dbReference>
<comment type="caution">
    <text evidence="9">The sequence shown here is derived from an EMBL/GenBank/DDBJ whole genome shotgun (WGS) entry which is preliminary data.</text>
</comment>
<dbReference type="Pfam" id="PF00847">
    <property type="entry name" value="AP2"/>
    <property type="match status" value="1"/>
</dbReference>
<protein>
    <submittedName>
        <fullName evidence="9">Ethylene-responsive transcription factor RAP2-11</fullName>
    </submittedName>
</protein>
<evidence type="ECO:0000256" key="5">
    <source>
        <dbReference type="ARBA" id="ARBA00023242"/>
    </source>
</evidence>
<feature type="compositionally biased region" description="Low complexity" evidence="7">
    <location>
        <begin position="25"/>
        <end position="39"/>
    </location>
</feature>
<dbReference type="GO" id="GO:0003700">
    <property type="term" value="F:DNA-binding transcription factor activity"/>
    <property type="evidence" value="ECO:0007669"/>
    <property type="project" value="InterPro"/>
</dbReference>
<evidence type="ECO:0000256" key="4">
    <source>
        <dbReference type="ARBA" id="ARBA00023163"/>
    </source>
</evidence>
<keyword evidence="3" id="KW-0238">DNA-binding</keyword>
<feature type="compositionally biased region" description="Polar residues" evidence="7">
    <location>
        <begin position="15"/>
        <end position="24"/>
    </location>
</feature>
<dbReference type="CDD" id="cd00018">
    <property type="entry name" value="AP2"/>
    <property type="match status" value="1"/>
</dbReference>
<organism evidence="9 10">
    <name type="scientific">Ananas comosus</name>
    <name type="common">Pineapple</name>
    <name type="synonym">Ananas ananas</name>
    <dbReference type="NCBI Taxonomy" id="4615"/>
    <lineage>
        <taxon>Eukaryota</taxon>
        <taxon>Viridiplantae</taxon>
        <taxon>Streptophyta</taxon>
        <taxon>Embryophyta</taxon>
        <taxon>Tracheophyta</taxon>
        <taxon>Spermatophyta</taxon>
        <taxon>Magnoliopsida</taxon>
        <taxon>Liliopsida</taxon>
        <taxon>Poales</taxon>
        <taxon>Bromeliaceae</taxon>
        <taxon>Bromelioideae</taxon>
        <taxon>Ananas</taxon>
    </lineage>
</organism>
<evidence type="ECO:0000313" key="9">
    <source>
        <dbReference type="EMBL" id="OAY79317.1"/>
    </source>
</evidence>
<evidence type="ECO:0000256" key="6">
    <source>
        <dbReference type="ARBA" id="ARBA00024343"/>
    </source>
</evidence>
<dbReference type="InterPro" id="IPR050913">
    <property type="entry name" value="AP2/ERF_ERF"/>
</dbReference>
<comment type="similarity">
    <text evidence="6">Belongs to the AP2/ERF transcription factor family. ERF subfamily.</text>
</comment>
<gene>
    <name evidence="9" type="ORF">ACMD2_11200</name>
</gene>
<evidence type="ECO:0000256" key="7">
    <source>
        <dbReference type="SAM" id="MobiDB-lite"/>
    </source>
</evidence>